<evidence type="ECO:0000313" key="3">
    <source>
        <dbReference type="Proteomes" id="UP001153678"/>
    </source>
</evidence>
<evidence type="ECO:0000313" key="2">
    <source>
        <dbReference type="EMBL" id="CAI2188198.1"/>
    </source>
</evidence>
<name>A0A9W4WV66_9GLOM</name>
<organism evidence="2 3">
    <name type="scientific">Funneliformis geosporum</name>
    <dbReference type="NCBI Taxonomy" id="1117311"/>
    <lineage>
        <taxon>Eukaryota</taxon>
        <taxon>Fungi</taxon>
        <taxon>Fungi incertae sedis</taxon>
        <taxon>Mucoromycota</taxon>
        <taxon>Glomeromycotina</taxon>
        <taxon>Glomeromycetes</taxon>
        <taxon>Glomerales</taxon>
        <taxon>Glomeraceae</taxon>
        <taxon>Funneliformis</taxon>
    </lineage>
</organism>
<dbReference type="Proteomes" id="UP001153678">
    <property type="component" value="Unassembled WGS sequence"/>
</dbReference>
<feature type="compositionally biased region" description="Basic residues" evidence="1">
    <location>
        <begin position="180"/>
        <end position="189"/>
    </location>
</feature>
<dbReference type="AlphaFoldDB" id="A0A9W4WV66"/>
<protein>
    <submittedName>
        <fullName evidence="2">7392_t:CDS:1</fullName>
    </submittedName>
</protein>
<evidence type="ECO:0000256" key="1">
    <source>
        <dbReference type="SAM" id="MobiDB-lite"/>
    </source>
</evidence>
<dbReference type="OrthoDB" id="2345088at2759"/>
<gene>
    <name evidence="2" type="ORF">FWILDA_LOCUS13459</name>
</gene>
<accession>A0A9W4WV66</accession>
<dbReference type="EMBL" id="CAMKVN010005047">
    <property type="protein sequence ID" value="CAI2188198.1"/>
    <property type="molecule type" value="Genomic_DNA"/>
</dbReference>
<keyword evidence="3" id="KW-1185">Reference proteome</keyword>
<proteinExistence type="predicted"/>
<feature type="non-terminal residue" evidence="2">
    <location>
        <position position="568"/>
    </location>
</feature>
<sequence>QKKSQTLDLSYKHAANQYFESTPASEWTYPGYLEKMQPYFNNHFKLSSLKSTWKKRFNEHLREIERDQVAKSNGRDRCQQNIIASLYNCTTRGAGDALLTPGVGDVLGAMYKSASTIQVKGLKATELWNQFEKKRALQNQQHNTNIDIQLSTLRVMSTSATCQEDELAGQMVASSISGKKNVKHNKNAKRQSDEYPEREKQKSRKTSIENSHQAECSYRLNNVLNVQESFDENDEEEVIQNAEVITDFLGNDIECSEASKKLCSAYMEHYPDGDLIDLRSCSSFLRNIPRSISSSYLSEMDTITEQLIPDNVHNFLVQFFSQTISDTEWQGKVDDLRSPEEKDPLMVAVVRILRRTLPQFIKAFSLGHQNPLLNIATIEQAHLNAFVHPCLDSALWNLANIHYEYGEIPSRNHVNKNRADGVGYMTNADKFQLVYVEGSRPNVKQEKEVADIKKIINNMKSLFSKIVKELIKTRRRLPEKLNIFGGQSFRLRIYLYYLDYCGKYRLNEVDNANLPREFSEMPDFVYFYECVLKWALLIQASVTSFNEARVEKRPSRMSYAESLFRLQE</sequence>
<feature type="compositionally biased region" description="Basic and acidic residues" evidence="1">
    <location>
        <begin position="190"/>
        <end position="200"/>
    </location>
</feature>
<feature type="region of interest" description="Disordered" evidence="1">
    <location>
        <begin position="175"/>
        <end position="212"/>
    </location>
</feature>
<comment type="caution">
    <text evidence="2">The sequence shown here is derived from an EMBL/GenBank/DDBJ whole genome shotgun (WGS) entry which is preliminary data.</text>
</comment>
<reference evidence="2" key="1">
    <citation type="submission" date="2022-08" db="EMBL/GenBank/DDBJ databases">
        <authorList>
            <person name="Kallberg Y."/>
            <person name="Tangrot J."/>
            <person name="Rosling A."/>
        </authorList>
    </citation>
    <scope>NUCLEOTIDE SEQUENCE</scope>
    <source>
        <strain evidence="2">Wild A</strain>
    </source>
</reference>